<reference evidence="4 5" key="1">
    <citation type="journal article" date="2024" name="Genome Biol. Evol.">
        <title>Chromosome-level genome assembly of the viviparous eelpout Zoarces viviparus.</title>
        <authorList>
            <person name="Fuhrmann N."/>
            <person name="Brasseur M.V."/>
            <person name="Bakowski C.E."/>
            <person name="Podsiadlowski L."/>
            <person name="Prost S."/>
            <person name="Krehenwinkel H."/>
            <person name="Mayer C."/>
        </authorList>
    </citation>
    <scope>NUCLEOTIDE SEQUENCE [LARGE SCALE GENOMIC DNA]</scope>
    <source>
        <strain evidence="4">NO-MEL_2022_Ind0_liver</strain>
    </source>
</reference>
<comment type="caution">
    <text evidence="4">The sequence shown here is derived from an EMBL/GenBank/DDBJ whole genome shotgun (WGS) entry which is preliminary data.</text>
</comment>
<dbReference type="EMBL" id="JBCEZU010000134">
    <property type="protein sequence ID" value="KAK9525299.1"/>
    <property type="molecule type" value="Genomic_DNA"/>
</dbReference>
<protein>
    <submittedName>
        <fullName evidence="4">Uncharacterized protein</fullName>
    </submittedName>
</protein>
<accession>A0AAW1ESU6</accession>
<dbReference type="EMBL" id="JBCEZU010000134">
    <property type="protein sequence ID" value="KAK9525301.1"/>
    <property type="molecule type" value="Genomic_DNA"/>
</dbReference>
<name>A0AAW1ESU6_ZOAVI</name>
<evidence type="ECO:0000256" key="1">
    <source>
        <dbReference type="SAM" id="MobiDB-lite"/>
    </source>
</evidence>
<gene>
    <name evidence="2" type="ORF">VZT92_016020</name>
    <name evidence="3" type="ORF">VZT92_016022</name>
    <name evidence="4" type="ORF">VZT92_016024</name>
</gene>
<sequence>MLSGDPGRVSQGKRVSGGSPDSKMMNSSPQTSASSAGPGKPGHPPGARPRRGARQRWPGLRPGGSAGRNNMEQPPCGPISLRDKHRGRVQCRPGGGPGPGPV</sequence>
<feature type="compositionally biased region" description="Polar residues" evidence="1">
    <location>
        <begin position="24"/>
        <end position="35"/>
    </location>
</feature>
<feature type="region of interest" description="Disordered" evidence="1">
    <location>
        <begin position="1"/>
        <end position="102"/>
    </location>
</feature>
<evidence type="ECO:0000313" key="5">
    <source>
        <dbReference type="Proteomes" id="UP001488805"/>
    </source>
</evidence>
<keyword evidence="5" id="KW-1185">Reference proteome</keyword>
<dbReference type="Proteomes" id="UP001488805">
    <property type="component" value="Unassembled WGS sequence"/>
</dbReference>
<dbReference type="AlphaFoldDB" id="A0AAW1ESU6"/>
<proteinExistence type="predicted"/>
<organism evidence="4 5">
    <name type="scientific">Zoarces viviparus</name>
    <name type="common">Viviparous eelpout</name>
    <name type="synonym">Blennius viviparus</name>
    <dbReference type="NCBI Taxonomy" id="48416"/>
    <lineage>
        <taxon>Eukaryota</taxon>
        <taxon>Metazoa</taxon>
        <taxon>Chordata</taxon>
        <taxon>Craniata</taxon>
        <taxon>Vertebrata</taxon>
        <taxon>Euteleostomi</taxon>
        <taxon>Actinopterygii</taxon>
        <taxon>Neopterygii</taxon>
        <taxon>Teleostei</taxon>
        <taxon>Neoteleostei</taxon>
        <taxon>Acanthomorphata</taxon>
        <taxon>Eupercaria</taxon>
        <taxon>Perciformes</taxon>
        <taxon>Cottioidei</taxon>
        <taxon>Zoarcales</taxon>
        <taxon>Zoarcidae</taxon>
        <taxon>Zoarcinae</taxon>
        <taxon>Zoarces</taxon>
    </lineage>
</organism>
<evidence type="ECO:0000313" key="3">
    <source>
        <dbReference type="EMBL" id="KAK9525299.1"/>
    </source>
</evidence>
<evidence type="ECO:0000313" key="2">
    <source>
        <dbReference type="EMBL" id="KAK9525297.1"/>
    </source>
</evidence>
<dbReference type="EMBL" id="JBCEZU010000134">
    <property type="protein sequence ID" value="KAK9525297.1"/>
    <property type="molecule type" value="Genomic_DNA"/>
</dbReference>
<evidence type="ECO:0000313" key="4">
    <source>
        <dbReference type="EMBL" id="KAK9525301.1"/>
    </source>
</evidence>